<dbReference type="GO" id="GO:0071617">
    <property type="term" value="F:lysophospholipid acyltransferase activity"/>
    <property type="evidence" value="ECO:0007669"/>
    <property type="project" value="TreeGrafter"/>
</dbReference>
<dbReference type="AlphaFoldDB" id="A0A034VLQ2"/>
<accession>A0A034VLQ2</accession>
<dbReference type="PANTHER" id="PTHR13906">
    <property type="entry name" value="PORCUPINE"/>
    <property type="match status" value="1"/>
</dbReference>
<keyword evidence="12" id="KW-0594">Phospholipid biosynthesis</keyword>
<dbReference type="InterPro" id="IPR004299">
    <property type="entry name" value="MBOAT_fam"/>
</dbReference>
<dbReference type="GeneID" id="105222526"/>
<keyword evidence="14 22" id="KW-0012">Acyltransferase</keyword>
<keyword evidence="5" id="KW-0444">Lipid biosynthesis</keyword>
<evidence type="ECO:0000256" key="3">
    <source>
        <dbReference type="ARBA" id="ARBA00005074"/>
    </source>
</evidence>
<dbReference type="Pfam" id="PF03062">
    <property type="entry name" value="MBOAT"/>
    <property type="match status" value="1"/>
</dbReference>
<feature type="transmembrane region" description="Helical" evidence="19">
    <location>
        <begin position="80"/>
        <end position="95"/>
    </location>
</feature>
<dbReference type="RefSeq" id="XP_011198184.2">
    <property type="nucleotide sequence ID" value="XM_011199882.4"/>
</dbReference>
<evidence type="ECO:0000256" key="5">
    <source>
        <dbReference type="ARBA" id="ARBA00022516"/>
    </source>
</evidence>
<feature type="transmembrane region" description="Helical" evidence="19">
    <location>
        <begin position="414"/>
        <end position="435"/>
    </location>
</feature>
<keyword evidence="11 19" id="KW-0472">Membrane</keyword>
<keyword evidence="6" id="KW-0808">Transferase</keyword>
<evidence type="ECO:0000256" key="10">
    <source>
        <dbReference type="ARBA" id="ARBA00023098"/>
    </source>
</evidence>
<evidence type="ECO:0000256" key="9">
    <source>
        <dbReference type="ARBA" id="ARBA00022989"/>
    </source>
</evidence>
<dbReference type="OrthoDB" id="5974730at2759"/>
<evidence type="ECO:0000256" key="11">
    <source>
        <dbReference type="ARBA" id="ARBA00023136"/>
    </source>
</evidence>
<keyword evidence="9 19" id="KW-1133">Transmembrane helix</keyword>
<proteinExistence type="inferred from homology"/>
<dbReference type="PANTHER" id="PTHR13906:SF14">
    <property type="entry name" value="LYSOPHOSPHOLIPID ACYLTRANSFERASE 5"/>
    <property type="match status" value="1"/>
</dbReference>
<evidence type="ECO:0000256" key="13">
    <source>
        <dbReference type="ARBA" id="ARBA00023264"/>
    </source>
</evidence>
<keyword evidence="13" id="KW-1208">Phospholipid metabolism</keyword>
<gene>
    <name evidence="20" type="primary">NESSY</name>
    <name evidence="22" type="synonym">LOC105222526</name>
</gene>
<evidence type="ECO:0000313" key="22">
    <source>
        <dbReference type="RefSeq" id="XP_019844629.1"/>
    </source>
</evidence>
<keyword evidence="10" id="KW-0443">Lipid metabolism</keyword>
<dbReference type="RefSeq" id="XP_019844629.2">
    <property type="nucleotide sequence ID" value="XM_019989070.3"/>
</dbReference>
<evidence type="ECO:0000256" key="15">
    <source>
        <dbReference type="ARBA" id="ARBA00025707"/>
    </source>
</evidence>
<protein>
    <recommendedName>
        <fullName evidence="18">Lysophospholipid acyltransferase 5</fullName>
        <ecNumber evidence="16">2.3.1.23</ecNumber>
        <ecNumber evidence="17">2.3.1.n6</ecNumber>
    </recommendedName>
</protein>
<evidence type="ECO:0000256" key="19">
    <source>
        <dbReference type="SAM" id="Phobius"/>
    </source>
</evidence>
<keyword evidence="21" id="KW-1185">Reference proteome</keyword>
<feature type="transmembrane region" description="Helical" evidence="19">
    <location>
        <begin position="215"/>
        <end position="236"/>
    </location>
</feature>
<comment type="pathway">
    <text evidence="15">Phospholipid metabolism.</text>
</comment>
<dbReference type="EC" id="2.3.1.n6" evidence="17"/>
<dbReference type="GO" id="GO:0047184">
    <property type="term" value="F:1-acylglycerophosphocholine O-acyltransferase activity"/>
    <property type="evidence" value="ECO:0007669"/>
    <property type="project" value="UniProtKB-EC"/>
</dbReference>
<feature type="transmembrane region" description="Helical" evidence="19">
    <location>
        <begin position="441"/>
        <end position="460"/>
    </location>
</feature>
<evidence type="ECO:0000256" key="7">
    <source>
        <dbReference type="ARBA" id="ARBA00022692"/>
    </source>
</evidence>
<evidence type="ECO:0000256" key="14">
    <source>
        <dbReference type="ARBA" id="ARBA00023315"/>
    </source>
</evidence>
<dbReference type="CTD" id="10763"/>
<dbReference type="GO" id="GO:0030258">
    <property type="term" value="P:lipid modification"/>
    <property type="evidence" value="ECO:0007669"/>
    <property type="project" value="TreeGrafter"/>
</dbReference>
<dbReference type="RefSeq" id="XP_019844629.1">
    <property type="nucleotide sequence ID" value="XM_019989070.2"/>
</dbReference>
<organism evidence="20">
    <name type="scientific">Bactrocera dorsalis</name>
    <name type="common">Oriental fruit fly</name>
    <name type="synonym">Dacus dorsalis</name>
    <dbReference type="NCBI Taxonomy" id="27457"/>
    <lineage>
        <taxon>Eukaryota</taxon>
        <taxon>Metazoa</taxon>
        <taxon>Ecdysozoa</taxon>
        <taxon>Arthropoda</taxon>
        <taxon>Hexapoda</taxon>
        <taxon>Insecta</taxon>
        <taxon>Pterygota</taxon>
        <taxon>Neoptera</taxon>
        <taxon>Endopterygota</taxon>
        <taxon>Diptera</taxon>
        <taxon>Brachycera</taxon>
        <taxon>Muscomorpha</taxon>
        <taxon>Tephritoidea</taxon>
        <taxon>Tephritidae</taxon>
        <taxon>Bactrocera</taxon>
        <taxon>Bactrocera</taxon>
    </lineage>
</organism>
<feature type="transmembrane region" description="Helical" evidence="19">
    <location>
        <begin position="57"/>
        <end position="74"/>
    </location>
</feature>
<dbReference type="EC" id="2.3.1.23" evidence="16"/>
<evidence type="ECO:0000256" key="17">
    <source>
        <dbReference type="ARBA" id="ARBA00038923"/>
    </source>
</evidence>
<comment type="similarity">
    <text evidence="4">Belongs to the membrane-bound acyltransferase family.</text>
</comment>
<evidence type="ECO:0000256" key="18">
    <source>
        <dbReference type="ARBA" id="ARBA00039721"/>
    </source>
</evidence>
<dbReference type="Proteomes" id="UP001652620">
    <property type="component" value="Chromosome 5"/>
</dbReference>
<dbReference type="InterPro" id="IPR049941">
    <property type="entry name" value="LPLAT_7/PORCN-like"/>
</dbReference>
<dbReference type="GO" id="GO:0016020">
    <property type="term" value="C:membrane"/>
    <property type="evidence" value="ECO:0007669"/>
    <property type="project" value="UniProtKB-SubCell"/>
</dbReference>
<evidence type="ECO:0000256" key="8">
    <source>
        <dbReference type="ARBA" id="ARBA00022824"/>
    </source>
</evidence>
<evidence type="ECO:0000256" key="1">
    <source>
        <dbReference type="ARBA" id="ARBA00004141"/>
    </source>
</evidence>
<keyword evidence="7 19" id="KW-0812">Transmembrane</keyword>
<evidence type="ECO:0000256" key="4">
    <source>
        <dbReference type="ARBA" id="ARBA00010323"/>
    </source>
</evidence>
<evidence type="ECO:0000313" key="20">
    <source>
        <dbReference type="EMBL" id="JAC42483.1"/>
    </source>
</evidence>
<dbReference type="GO" id="GO:0005783">
    <property type="term" value="C:endoplasmic reticulum"/>
    <property type="evidence" value="ECO:0007669"/>
    <property type="project" value="UniProtKB-SubCell"/>
</dbReference>
<comment type="subcellular location">
    <subcellularLocation>
        <location evidence="2">Endoplasmic reticulum</location>
    </subcellularLocation>
    <subcellularLocation>
        <location evidence="1">Membrane</location>
        <topology evidence="1">Multi-pass membrane protein</topology>
    </subcellularLocation>
</comment>
<feature type="transmembrane region" description="Helical" evidence="19">
    <location>
        <begin position="266"/>
        <end position="288"/>
    </location>
</feature>
<feature type="transmembrane region" description="Helical" evidence="19">
    <location>
        <begin position="27"/>
        <end position="45"/>
    </location>
</feature>
<comment type="pathway">
    <text evidence="3">Lipid metabolism; phospholipid metabolism.</text>
</comment>
<reference evidence="22" key="2">
    <citation type="submission" date="2022-04" db="UniProtKB">
        <authorList>
            <consortium name="RefSeq"/>
        </authorList>
    </citation>
    <scope>IDENTIFICATION</scope>
    <source>
        <strain evidence="22">Punador</strain>
    </source>
</reference>
<dbReference type="GO" id="GO:0006656">
    <property type="term" value="P:phosphatidylcholine biosynthetic process"/>
    <property type="evidence" value="ECO:0007669"/>
    <property type="project" value="TreeGrafter"/>
</dbReference>
<evidence type="ECO:0000256" key="16">
    <source>
        <dbReference type="ARBA" id="ARBA00026120"/>
    </source>
</evidence>
<evidence type="ECO:0000256" key="6">
    <source>
        <dbReference type="ARBA" id="ARBA00022679"/>
    </source>
</evidence>
<evidence type="ECO:0000256" key="12">
    <source>
        <dbReference type="ARBA" id="ARBA00023209"/>
    </source>
</evidence>
<dbReference type="KEGG" id="bdr:105222526"/>
<name>A0A034VLQ2_BACDO</name>
<evidence type="ECO:0000313" key="21">
    <source>
        <dbReference type="Proteomes" id="UP001652620"/>
    </source>
</evidence>
<sequence>MSTLDGAAVPALGLIGKLAQSFGVNEAALRLLLSIFGGYGIAVLYRKHVVRQPNKQLHHLYFVICGLLICLFNFGFETYHSLIAITTTYILARLLRGCPREFKILNFVFHMSYLLVGYHFTESDEYDILWTMPHCVLVLRLIGFGFDLADGLKEQDKLSKEQKECALAELPSPLELFAFAYLPCSFLIGPQFPYRRYKRFIEGEFKQHDGNLEAGLKRMSVGFVYLIVSQIGAVYFPNTYILSDEYAKVSYFWRLAYLGVWAKVAIYKYVACWLLTEGALIILGISYAGKQENGKHDWSGCSNVNLIILETGYTMQHYVHSFNINTNQWLGQYVYKRLKFLNNRTISYAAALGFLAVWHGFHSGYYMAFFNEYMTVTVEKQFASVWAKTNIDMYADIVSPPFVYPALKYFIQKLYDLFVIGWCMTPFILLSYSRWMKAYSAVNYFVLIGVLVWTIFYQTYKYYVRAAKRREQDSTFGRATTLSPTINDGAHDKRD</sequence>
<evidence type="ECO:0000256" key="2">
    <source>
        <dbReference type="ARBA" id="ARBA00004240"/>
    </source>
</evidence>
<dbReference type="EMBL" id="GAKP01016469">
    <property type="protein sequence ID" value="JAC42483.1"/>
    <property type="molecule type" value="Transcribed_RNA"/>
</dbReference>
<reference evidence="20" key="1">
    <citation type="journal article" date="2014" name="BMC Genomics">
        <title>Characterizing the developmental transcriptome of the oriental fruit fly, Bactrocera dorsalis (Diptera: Tephritidae) through comparative genomic analysis with Drosophila melanogaster utilizing modENCODE datasets.</title>
        <authorList>
            <person name="Geib S.M."/>
            <person name="Calla B."/>
            <person name="Hall B."/>
            <person name="Hou S."/>
            <person name="Manoukis N.C."/>
        </authorList>
    </citation>
    <scope>NUCLEOTIDE SEQUENCE</scope>
    <source>
        <strain evidence="20">Punador</strain>
    </source>
</reference>
<keyword evidence="8" id="KW-0256">Endoplasmic reticulum</keyword>